<organism evidence="10">
    <name type="scientific">Cryptomonas paramaecium</name>
    <dbReference type="NCBI Taxonomy" id="2898"/>
    <lineage>
        <taxon>Eukaryota</taxon>
        <taxon>Cryptophyceae</taxon>
        <taxon>Cryptomonadales</taxon>
        <taxon>Cryptomonadaceae</taxon>
        <taxon>Cryptomonas</taxon>
    </lineage>
</organism>
<comment type="function">
    <text evidence="1 8">DNA-dependent RNA polymerase catalyzes the transcription of DNA into RNA using the four ribonucleoside triphosphates as substrates.</text>
</comment>
<dbReference type="NCBIfam" id="NF003519">
    <property type="entry name" value="PRK05182.2-5"/>
    <property type="match status" value="1"/>
</dbReference>
<dbReference type="GO" id="GO:0005737">
    <property type="term" value="C:cytoplasm"/>
    <property type="evidence" value="ECO:0007669"/>
    <property type="project" value="UniProtKB-ARBA"/>
</dbReference>
<dbReference type="EC" id="2.7.7.6" evidence="8"/>
<comment type="domain">
    <text evidence="8">The N-terminal domain is essential for RNAP assembly and basal transcription, whereas the C-terminal domain is involved in interaction with transcriptional regulators and with upstream promoter elements.</text>
</comment>
<keyword evidence="5 8" id="KW-0548">Nucleotidyltransferase</keyword>
<dbReference type="FunFam" id="2.170.120.12:FF:000001">
    <property type="entry name" value="DNA-directed RNA polymerase subunit alpha"/>
    <property type="match status" value="1"/>
</dbReference>
<geneLocation type="plastid" evidence="10"/>
<dbReference type="Pfam" id="PF01193">
    <property type="entry name" value="RNA_pol_L"/>
    <property type="match status" value="1"/>
</dbReference>
<gene>
    <name evidence="8 10" type="primary">rpoA</name>
    <name evidence="10" type="ORF">CRPAC_p055</name>
</gene>
<dbReference type="InterPro" id="IPR036603">
    <property type="entry name" value="RBP11-like"/>
</dbReference>
<dbReference type="SMART" id="SM00662">
    <property type="entry name" value="RPOLD"/>
    <property type="match status" value="1"/>
</dbReference>
<dbReference type="GO" id="GO:0000428">
    <property type="term" value="C:DNA-directed RNA polymerase complex"/>
    <property type="evidence" value="ECO:0007669"/>
    <property type="project" value="UniProtKB-KW"/>
</dbReference>
<keyword evidence="6 8" id="KW-0804">Transcription</keyword>
<dbReference type="NCBIfam" id="TIGR02027">
    <property type="entry name" value="rpoA"/>
    <property type="match status" value="1"/>
</dbReference>
<dbReference type="InterPro" id="IPR011260">
    <property type="entry name" value="RNAP_asu_C"/>
</dbReference>
<sequence length="310" mass="34509">MGTLEIKYIESETYTNTSYYGRFTFQPLKLGQGLTIGNALRRVLLSDLEGIAITSARVSGSVHEFSEIPGTREDVLEILLNLKKIVLKGSSKDAGIARLKVQGPCIVTASDFELPSFVKAVDPSQYIATICDSNVLEIEVSISAGRGYKLVNRQSLDSGKDSLELDAVFMPVNKVNYTIEEINTDFPIAEEKLTLEIWTNGSLTPEESLMQAATVLTDILAPIQRIHLTDEEDFPADKEPEVKNLPIEDLKLSVRAYNCLKQINIDYTEDLLTRSQEELLEIKNFGKKCCEEVTQALKNIVGLTLPKKKF</sequence>
<comment type="subunit">
    <text evidence="8">Homodimer. The RNAP catalytic core consists of 2 alpha, 1 beta, 1 beta' and 1 omega subunit. When a sigma factor is associated with the core the holoenzyme is formed, which can initiate transcription.</text>
</comment>
<accession>D2ISB5</accession>
<dbReference type="GO" id="GO:0006351">
    <property type="term" value="P:DNA-templated transcription"/>
    <property type="evidence" value="ECO:0007669"/>
    <property type="project" value="UniProtKB-UniRule"/>
</dbReference>
<dbReference type="GO" id="GO:0003899">
    <property type="term" value="F:DNA-directed RNA polymerase activity"/>
    <property type="evidence" value="ECO:0007669"/>
    <property type="project" value="UniProtKB-UniRule"/>
</dbReference>
<evidence type="ECO:0000259" key="9">
    <source>
        <dbReference type="SMART" id="SM00662"/>
    </source>
</evidence>
<keyword evidence="3 8" id="KW-0240">DNA-directed RNA polymerase</keyword>
<evidence type="ECO:0000256" key="6">
    <source>
        <dbReference type="ARBA" id="ARBA00023163"/>
    </source>
</evidence>
<dbReference type="GO" id="GO:0046983">
    <property type="term" value="F:protein dimerization activity"/>
    <property type="evidence" value="ECO:0007669"/>
    <property type="project" value="InterPro"/>
</dbReference>
<evidence type="ECO:0000256" key="3">
    <source>
        <dbReference type="ARBA" id="ARBA00022478"/>
    </source>
</evidence>
<dbReference type="InterPro" id="IPR011773">
    <property type="entry name" value="DNA-dir_RpoA"/>
</dbReference>
<evidence type="ECO:0000313" key="10">
    <source>
        <dbReference type="EMBL" id="ACT46807.1"/>
    </source>
</evidence>
<dbReference type="Pfam" id="PF01000">
    <property type="entry name" value="RNA_pol_A_bac"/>
    <property type="match status" value="1"/>
</dbReference>
<keyword evidence="4 8" id="KW-0808">Transferase</keyword>
<dbReference type="EMBL" id="GQ358203">
    <property type="protein sequence ID" value="ACT46807.1"/>
    <property type="molecule type" value="Genomic_DNA"/>
</dbReference>
<dbReference type="HAMAP" id="MF_00059">
    <property type="entry name" value="RNApol_bact_RpoA"/>
    <property type="match status" value="1"/>
</dbReference>
<evidence type="ECO:0000256" key="7">
    <source>
        <dbReference type="ARBA" id="ARBA00048552"/>
    </source>
</evidence>
<dbReference type="SUPFAM" id="SSF47789">
    <property type="entry name" value="C-terminal domain of RNA polymerase alpha subunit"/>
    <property type="match status" value="1"/>
</dbReference>
<reference evidence="10" key="1">
    <citation type="journal article" date="2009" name="Genome Biol. Evol.">
        <title>The complete plastid genome sequence of the secondarily nonphotosynthetic alga Cryptomonas paramecium: reduction, compaction, and accelerated evolutionary rate.</title>
        <authorList>
            <person name="Donaher N."/>
            <person name="Tanifuji G."/>
            <person name="Onodera N.T."/>
            <person name="Malfatti S.A."/>
            <person name="Chain P.S."/>
            <person name="Hara Y."/>
            <person name="Archibald J.M."/>
        </authorList>
    </citation>
    <scope>NUCLEOTIDE SEQUENCE</scope>
    <source>
        <strain evidence="10">CCAP977/2a</strain>
    </source>
</reference>
<evidence type="ECO:0000256" key="8">
    <source>
        <dbReference type="HAMAP-Rule" id="MF_00059"/>
    </source>
</evidence>
<protein>
    <recommendedName>
        <fullName evidence="8">DNA-directed RNA polymerase subunit alpha</fullName>
        <shortName evidence="8">RNAP subunit alpha</shortName>
        <ecNumber evidence="8">2.7.7.6</ecNumber>
    </recommendedName>
    <alternativeName>
        <fullName evidence="8">RNA polymerase subunit alpha</fullName>
    </alternativeName>
    <alternativeName>
        <fullName evidence="8">Transcriptase subunit alpha</fullName>
    </alternativeName>
</protein>
<dbReference type="InterPro" id="IPR036643">
    <property type="entry name" value="RNApol_insert_sf"/>
</dbReference>
<dbReference type="RefSeq" id="YP_003359271.1">
    <property type="nucleotide sequence ID" value="NC_013703.1"/>
</dbReference>
<dbReference type="SUPFAM" id="SSF56553">
    <property type="entry name" value="Insert subdomain of RNA polymerase alpha subunit"/>
    <property type="match status" value="1"/>
</dbReference>
<feature type="region of interest" description="Alpha C-terminal domain (alpha-CTD)" evidence="8">
    <location>
        <begin position="242"/>
        <end position="310"/>
    </location>
</feature>
<name>D2ISB5_9CRYP</name>
<feature type="domain" description="DNA-directed RNA polymerase RpoA/D/Rpb3-type" evidence="9">
    <location>
        <begin position="20"/>
        <end position="226"/>
    </location>
</feature>
<dbReference type="Gene3D" id="2.170.120.12">
    <property type="entry name" value="DNA-directed RNA polymerase, insert domain"/>
    <property type="match status" value="1"/>
</dbReference>
<dbReference type="Pfam" id="PF03118">
    <property type="entry name" value="RNA_pol_A_CTD"/>
    <property type="match status" value="1"/>
</dbReference>
<dbReference type="SUPFAM" id="SSF55257">
    <property type="entry name" value="RBP11-like subunits of RNA polymerase"/>
    <property type="match status" value="1"/>
</dbReference>
<feature type="region of interest" description="Alpha N-terminal domain (alpha-NTD)" evidence="8">
    <location>
        <begin position="1"/>
        <end position="231"/>
    </location>
</feature>
<dbReference type="Gene3D" id="1.10.150.20">
    <property type="entry name" value="5' to 3' exonuclease, C-terminal subdomain"/>
    <property type="match status" value="1"/>
</dbReference>
<dbReference type="InterPro" id="IPR011262">
    <property type="entry name" value="DNA-dir_RNA_pol_insert"/>
</dbReference>
<evidence type="ECO:0000256" key="2">
    <source>
        <dbReference type="ARBA" id="ARBA00007123"/>
    </source>
</evidence>
<dbReference type="GeneID" id="8715220"/>
<evidence type="ECO:0000256" key="4">
    <source>
        <dbReference type="ARBA" id="ARBA00022679"/>
    </source>
</evidence>
<proteinExistence type="inferred from homology"/>
<evidence type="ECO:0000256" key="5">
    <source>
        <dbReference type="ARBA" id="ARBA00022695"/>
    </source>
</evidence>
<comment type="catalytic activity">
    <reaction evidence="7 8">
        <text>RNA(n) + a ribonucleoside 5'-triphosphate = RNA(n+1) + diphosphate</text>
        <dbReference type="Rhea" id="RHEA:21248"/>
        <dbReference type="Rhea" id="RHEA-COMP:14527"/>
        <dbReference type="Rhea" id="RHEA-COMP:17342"/>
        <dbReference type="ChEBI" id="CHEBI:33019"/>
        <dbReference type="ChEBI" id="CHEBI:61557"/>
        <dbReference type="ChEBI" id="CHEBI:140395"/>
        <dbReference type="EC" id="2.7.7.6"/>
    </reaction>
</comment>
<dbReference type="InterPro" id="IPR011263">
    <property type="entry name" value="DNA-dir_RNA_pol_RpoA/D/Rpb3"/>
</dbReference>
<dbReference type="Gene3D" id="3.30.1360.10">
    <property type="entry name" value="RNA polymerase, RBP11-like subunit"/>
    <property type="match status" value="1"/>
</dbReference>
<comment type="similarity">
    <text evidence="2 8">Belongs to the RNA polymerase alpha chain family.</text>
</comment>
<dbReference type="CDD" id="cd06928">
    <property type="entry name" value="RNAP_alpha_NTD"/>
    <property type="match status" value="1"/>
</dbReference>
<evidence type="ECO:0000256" key="1">
    <source>
        <dbReference type="ARBA" id="ARBA00004026"/>
    </source>
</evidence>
<dbReference type="GO" id="GO:0003677">
    <property type="term" value="F:DNA binding"/>
    <property type="evidence" value="ECO:0007669"/>
    <property type="project" value="UniProtKB-UniRule"/>
</dbReference>
<keyword evidence="10" id="KW-0934">Plastid</keyword>
<dbReference type="AlphaFoldDB" id="D2ISB5"/>